<dbReference type="Proteomes" id="UP000775872">
    <property type="component" value="Unassembled WGS sequence"/>
</dbReference>
<organism evidence="1 2">
    <name type="scientific">Clonostachys solani</name>
    <dbReference type="NCBI Taxonomy" id="160281"/>
    <lineage>
        <taxon>Eukaryota</taxon>
        <taxon>Fungi</taxon>
        <taxon>Dikarya</taxon>
        <taxon>Ascomycota</taxon>
        <taxon>Pezizomycotina</taxon>
        <taxon>Sordariomycetes</taxon>
        <taxon>Hypocreomycetidae</taxon>
        <taxon>Hypocreales</taxon>
        <taxon>Bionectriaceae</taxon>
        <taxon>Clonostachys</taxon>
    </lineage>
</organism>
<name>A0A9N9W707_9HYPO</name>
<gene>
    <name evidence="1" type="ORF">CSOL1703_00010503</name>
</gene>
<sequence length="98" mass="10351">MTAVALRNSSAVDGFRGEHGSRVHDPTTEEWFATVSAVPVIDQGVVHDRYAAGGLSPDSDLVWIASKGSNVLRYPLEGQSLVSKTEIGASIVLELLSG</sequence>
<evidence type="ECO:0000313" key="2">
    <source>
        <dbReference type="Proteomes" id="UP000775872"/>
    </source>
</evidence>
<dbReference type="AlphaFoldDB" id="A0A9N9W707"/>
<proteinExistence type="predicted"/>
<protein>
    <submittedName>
        <fullName evidence="1">Uncharacterized protein</fullName>
    </submittedName>
</protein>
<evidence type="ECO:0000313" key="1">
    <source>
        <dbReference type="EMBL" id="CAH0044764.1"/>
    </source>
</evidence>
<accession>A0A9N9W707</accession>
<keyword evidence="2" id="KW-1185">Reference proteome</keyword>
<dbReference type="EMBL" id="CABFOC020000007">
    <property type="protein sequence ID" value="CAH0044764.1"/>
    <property type="molecule type" value="Genomic_DNA"/>
</dbReference>
<reference evidence="1" key="1">
    <citation type="submission" date="2021-10" db="EMBL/GenBank/DDBJ databases">
        <authorList>
            <person name="Piombo E."/>
        </authorList>
    </citation>
    <scope>NUCLEOTIDE SEQUENCE</scope>
</reference>
<comment type="caution">
    <text evidence="1">The sequence shown here is derived from an EMBL/GenBank/DDBJ whole genome shotgun (WGS) entry which is preliminary data.</text>
</comment>